<feature type="region of interest" description="Disordered" evidence="1">
    <location>
        <begin position="723"/>
        <end position="906"/>
    </location>
</feature>
<accession>C8TDW1</accession>
<reference evidence="4" key="2">
    <citation type="submission" date="2013-10" db="EMBL/GenBank/DDBJ databases">
        <title>Genomic analysis of the causative agents of coccidiosis in chickens.</title>
        <authorList>
            <person name="Reid A.J."/>
            <person name="Blake D."/>
            <person name="Billington K."/>
            <person name="Browne H."/>
            <person name="Dunn M."/>
            <person name="Hung S."/>
            <person name="Kawahara F."/>
            <person name="Miranda-Saavedra D."/>
            <person name="Mourier T."/>
            <person name="Nagra H."/>
            <person name="Otto T.D."/>
            <person name="Rawlings N."/>
            <person name="Sanchez A."/>
            <person name="Sanders M."/>
            <person name="Subramaniam C."/>
            <person name="Tay Y."/>
            <person name="Dear P."/>
            <person name="Doerig C."/>
            <person name="Gruber A."/>
            <person name="Parkinson J."/>
            <person name="Shirley M."/>
            <person name="Wan K.L."/>
            <person name="Berriman M."/>
            <person name="Tomley F."/>
            <person name="Pain A."/>
        </authorList>
    </citation>
    <scope>NUCLEOTIDE SEQUENCE [LARGE SCALE GENOMIC DNA]</scope>
    <source>
        <strain evidence="4">Houghton</strain>
    </source>
</reference>
<feature type="compositionally biased region" description="Low complexity" evidence="1">
    <location>
        <begin position="723"/>
        <end position="735"/>
    </location>
</feature>
<evidence type="ECO:0000313" key="6">
    <source>
        <dbReference type="Proteomes" id="UP000243681"/>
    </source>
</evidence>
<feature type="compositionally biased region" description="Polar residues" evidence="1">
    <location>
        <begin position="787"/>
        <end position="805"/>
    </location>
</feature>
<dbReference type="Proteomes" id="UP000030747">
    <property type="component" value="Unassembled WGS sequence"/>
</dbReference>
<feature type="compositionally biased region" description="Polar residues" evidence="1">
    <location>
        <begin position="514"/>
        <end position="536"/>
    </location>
</feature>
<reference evidence="4" key="3">
    <citation type="submission" date="2013-10" db="EMBL/GenBank/DDBJ databases">
        <authorList>
            <person name="Aslett M."/>
        </authorList>
    </citation>
    <scope>NUCLEOTIDE SEQUENCE [LARGE SCALE GENOMIC DNA]</scope>
    <source>
        <strain evidence="4">Houghton</strain>
    </source>
</reference>
<keyword evidence="2" id="KW-0812">Transmembrane</keyword>
<dbReference type="AlphaFoldDB" id="C8TDW1"/>
<feature type="region of interest" description="Disordered" evidence="1">
    <location>
        <begin position="473"/>
        <end position="555"/>
    </location>
</feature>
<evidence type="ECO:0000256" key="1">
    <source>
        <dbReference type="SAM" id="MobiDB-lite"/>
    </source>
</evidence>
<protein>
    <submittedName>
        <fullName evidence="3">Uncharacterized protein</fullName>
    </submittedName>
</protein>
<name>C8TDW1_EIMTE</name>
<dbReference type="OrthoDB" id="348183at2759"/>
<sequence length="906" mass="99461">MDTLPNEQLKQGMLASGITHQGPDSHLRREIDQRFAGESPFVQRKQNNKLFVSSWTRLLGVAFTSLAAAYFLLLCFRLIESARQWAPPTRSLAARRDESCYSGSVSGNADEGGTGPTGDSAEGLELESFGEGGLLLHPEVFGLQGAAEGTQEVDVGFASYFDISEDVAGFNPNQAEDADLHLWEGRNMPVEQEQRLRSLFGRMQEILNSCGPLLTALTYIQRMQLVFYVARLIGLDLGAASLVKESMEPERRAVGDSAIQLIKRLLQQVDGDQGHRKLRRKVEELIVLLEEIKQPRHVDEEKSAKKYKKKMIALMSTAEVALKCCAGVLQGLEQLKEDSQRRLPPKVVAQQVDVLKAIFDAHVYYLSKDGSLRQHIIDCQKQTGVYTIISKEYFTTSRIELPKLKDMQQSIFDAVRDAGGFLRPPPPPRMKLAKARAALVRQTEGPIIQDSEQRKPSSHTPLYEGFAEAVTLSSDATTSTPHEEVEEMHSPPARVPLWRPDRPPGQGAGPVRQQLHTLGSSWSPQDQLPQLASPSVSLPEPHLSTYRPQAPTTGVVDTHPYLSPPQIFFPRPSQPPDMHYTARPPHSVSSQQAYAGRSAAAPFVPPSPLRRVDVGGLSQRLQLPGPFQEEAYSHFTDGDTSNRLSFPQEKWSGQYERLMEVWGPKPPEKNFVGTVQSSHYATTAAARTGTEATGPPLAGVPLWWPDWPPRQGAGPVRQQLHTLSSSWSPQDQLPQLLPPQVFPPGSSLLTVSSQAPTSQAPTRGVSVTHSYFSPPQMPFARPPQPSGVQQTGRPPHSASSRQTYAGRSAAGPLVSPPPLPRVGVGEPSQRLQPPAPPQQEGYSLFGGGGIPPWLPFSQASPASIERRSRASDGRPQEGEGTQRGMRNGQDEAEHRFASGQAWSGRR</sequence>
<dbReference type="EMBL" id="AM269894">
    <property type="protein sequence ID" value="CAK51447.1"/>
    <property type="molecule type" value="Genomic_DNA"/>
</dbReference>
<dbReference type="VEuPathDB" id="ToxoDB:ETH_00018555"/>
<keyword evidence="2" id="KW-1133">Transmembrane helix</keyword>
<feature type="transmembrane region" description="Helical" evidence="2">
    <location>
        <begin position="58"/>
        <end position="79"/>
    </location>
</feature>
<dbReference type="VEuPathDB" id="ToxoDB:ETH2_0104200"/>
<evidence type="ECO:0000313" key="4">
    <source>
        <dbReference type="EMBL" id="CDJ42452.1"/>
    </source>
</evidence>
<dbReference type="RefSeq" id="XP_013233202.1">
    <property type="nucleotide sequence ID" value="XM_013377748.1"/>
</dbReference>
<dbReference type="Proteomes" id="UP000243681">
    <property type="component" value="Chromosome 1"/>
</dbReference>
<feature type="compositionally biased region" description="Pro residues" evidence="1">
    <location>
        <begin position="775"/>
        <end position="785"/>
    </location>
</feature>
<feature type="compositionally biased region" description="Basic and acidic residues" evidence="1">
    <location>
        <begin position="864"/>
        <end position="877"/>
    </location>
</feature>
<keyword evidence="2" id="KW-0472">Membrane</keyword>
<feature type="region of interest" description="Disordered" evidence="1">
    <location>
        <begin position="103"/>
        <end position="123"/>
    </location>
</feature>
<feature type="compositionally biased region" description="Polar residues" evidence="1">
    <location>
        <begin position="747"/>
        <end position="771"/>
    </location>
</feature>
<evidence type="ECO:0000313" key="5">
    <source>
        <dbReference type="Proteomes" id="UP000030747"/>
    </source>
</evidence>
<dbReference type="GeneID" id="25252844"/>
<evidence type="ECO:0000313" key="3">
    <source>
        <dbReference type="EMBL" id="CAK51447.1"/>
    </source>
</evidence>
<gene>
    <name evidence="3" type="ORF">e2017b09.tmp0121</name>
    <name evidence="4" type="ORF">ETH_00018555</name>
</gene>
<dbReference type="EMBL" id="HG675718">
    <property type="protein sequence ID" value="CDJ42452.1"/>
    <property type="molecule type" value="Genomic_DNA"/>
</dbReference>
<reference evidence="3 6" key="1">
    <citation type="journal article" date="2007" name="Genome Res.">
        <title>Sequencing and analysis of chromosome 1 of Eimeria tenella reveals a unique segmental organization.</title>
        <authorList>
            <person name="Ling K.H."/>
            <person name="Rajandream M.A."/>
            <person name="Rivailler P."/>
            <person name="Ivens A."/>
            <person name="Yap S.J."/>
            <person name="Madeira A.M.B.N."/>
            <person name="Mungall K."/>
            <person name="Billington K."/>
            <person name="Yee W.Y."/>
            <person name="Bankier A.T."/>
            <person name="Carroll F."/>
            <person name="Durham A.M."/>
            <person name="Peters N."/>
            <person name="Loo S.S."/>
            <person name="Mat-Isa M.N."/>
            <person name="Novaes J."/>
            <person name="Quail M."/>
            <person name="Rosli R."/>
            <person name="Shamsudin M.N."/>
            <person name="Sobreira T.J.P."/>
            <person name="Tivey A.R."/>
            <person name="Wai S.F."/>
            <person name="White S."/>
            <person name="Wu X."/>
            <person name="Kerhornou A.X."/>
            <person name="Blake D."/>
            <person name="Mohamed R."/>
            <person name="Shirley M."/>
            <person name="Gruber A."/>
            <person name="Berriman M."/>
            <person name="Tomley F."/>
            <person name="Dear P.H."/>
            <person name="Wan K.L."/>
        </authorList>
    </citation>
    <scope>NUCLEOTIDE SEQUENCE [LARGE SCALE GENOMIC DNA]</scope>
    <source>
        <strain evidence="3 6">Houghton</strain>
    </source>
</reference>
<organism evidence="3 6">
    <name type="scientific">Eimeria tenella</name>
    <name type="common">Coccidian parasite</name>
    <dbReference type="NCBI Taxonomy" id="5802"/>
    <lineage>
        <taxon>Eukaryota</taxon>
        <taxon>Sar</taxon>
        <taxon>Alveolata</taxon>
        <taxon>Apicomplexa</taxon>
        <taxon>Conoidasida</taxon>
        <taxon>Coccidia</taxon>
        <taxon>Eucoccidiorida</taxon>
        <taxon>Eimeriorina</taxon>
        <taxon>Eimeriidae</taxon>
        <taxon>Eimeria</taxon>
    </lineage>
</organism>
<evidence type="ECO:0000256" key="2">
    <source>
        <dbReference type="SAM" id="Phobius"/>
    </source>
</evidence>
<proteinExistence type="predicted"/>
<keyword evidence="5" id="KW-1185">Reference proteome</keyword>